<comment type="caution">
    <text evidence="1">The sequence shown here is derived from an EMBL/GenBank/DDBJ whole genome shotgun (WGS) entry which is preliminary data.</text>
</comment>
<keyword evidence="2" id="KW-1185">Reference proteome</keyword>
<protein>
    <submittedName>
        <fullName evidence="1">Uncharacterized protein</fullName>
    </submittedName>
</protein>
<dbReference type="Proteomes" id="UP001148737">
    <property type="component" value="Unassembled WGS sequence"/>
</dbReference>
<organism evidence="1 2">
    <name type="scientific">Lecanicillium saksenae</name>
    <dbReference type="NCBI Taxonomy" id="468837"/>
    <lineage>
        <taxon>Eukaryota</taxon>
        <taxon>Fungi</taxon>
        <taxon>Dikarya</taxon>
        <taxon>Ascomycota</taxon>
        <taxon>Pezizomycotina</taxon>
        <taxon>Sordariomycetes</taxon>
        <taxon>Hypocreomycetidae</taxon>
        <taxon>Hypocreales</taxon>
        <taxon>Cordycipitaceae</taxon>
        <taxon>Lecanicillium</taxon>
    </lineage>
</organism>
<sequence>MADEQPQQQQQPRPSNPFAAAAAASASASSATPTISPLQTKPKRKMGPQERAARKALREEYARRAAEAEERRRNEPAPVWVPKPVGGCHVFFHPDLGIGVP</sequence>
<proteinExistence type="predicted"/>
<evidence type="ECO:0000313" key="1">
    <source>
        <dbReference type="EMBL" id="KAJ3476966.1"/>
    </source>
</evidence>
<reference evidence="1" key="1">
    <citation type="submission" date="2022-07" db="EMBL/GenBank/DDBJ databases">
        <title>Genome Sequence of Lecanicillium saksenae.</title>
        <authorList>
            <person name="Buettner E."/>
        </authorList>
    </citation>
    <scope>NUCLEOTIDE SEQUENCE</scope>
    <source>
        <strain evidence="1">VT-O1</strain>
    </source>
</reference>
<dbReference type="EMBL" id="JANAKD010001720">
    <property type="protein sequence ID" value="KAJ3476966.1"/>
    <property type="molecule type" value="Genomic_DNA"/>
</dbReference>
<accession>A0ACC1QIT2</accession>
<evidence type="ECO:0000313" key="2">
    <source>
        <dbReference type="Proteomes" id="UP001148737"/>
    </source>
</evidence>
<gene>
    <name evidence="1" type="ORF">NLG97_g8968</name>
</gene>
<name>A0ACC1QIT2_9HYPO</name>